<name>A0ABS9KR86_9BACT</name>
<feature type="transmembrane region" description="Helical" evidence="5">
    <location>
        <begin position="388"/>
        <end position="407"/>
    </location>
</feature>
<dbReference type="Pfam" id="PF07690">
    <property type="entry name" value="MFS_1"/>
    <property type="match status" value="1"/>
</dbReference>
<keyword evidence="8" id="KW-1185">Reference proteome</keyword>
<accession>A0ABS9KR86</accession>
<dbReference type="InterPro" id="IPR020846">
    <property type="entry name" value="MFS_dom"/>
</dbReference>
<dbReference type="PANTHER" id="PTHR11662">
    <property type="entry name" value="SOLUTE CARRIER FAMILY 17"/>
    <property type="match status" value="1"/>
</dbReference>
<feature type="transmembrane region" description="Helical" evidence="5">
    <location>
        <begin position="258"/>
        <end position="279"/>
    </location>
</feature>
<dbReference type="InterPro" id="IPR011701">
    <property type="entry name" value="MFS"/>
</dbReference>
<evidence type="ECO:0000256" key="2">
    <source>
        <dbReference type="ARBA" id="ARBA00022692"/>
    </source>
</evidence>
<evidence type="ECO:0000313" key="8">
    <source>
        <dbReference type="Proteomes" id="UP001165367"/>
    </source>
</evidence>
<dbReference type="PANTHER" id="PTHR11662:SF285">
    <property type="entry name" value="HEXURONATE TRANSPORTER"/>
    <property type="match status" value="1"/>
</dbReference>
<feature type="transmembrane region" description="Helical" evidence="5">
    <location>
        <begin position="79"/>
        <end position="98"/>
    </location>
</feature>
<dbReference type="SUPFAM" id="SSF103473">
    <property type="entry name" value="MFS general substrate transporter"/>
    <property type="match status" value="1"/>
</dbReference>
<dbReference type="PROSITE" id="PS50850">
    <property type="entry name" value="MFS"/>
    <property type="match status" value="1"/>
</dbReference>
<evidence type="ECO:0000256" key="5">
    <source>
        <dbReference type="SAM" id="Phobius"/>
    </source>
</evidence>
<evidence type="ECO:0000256" key="3">
    <source>
        <dbReference type="ARBA" id="ARBA00022989"/>
    </source>
</evidence>
<feature type="transmembrane region" description="Helical" evidence="5">
    <location>
        <begin position="168"/>
        <end position="187"/>
    </location>
</feature>
<dbReference type="CDD" id="cd17319">
    <property type="entry name" value="MFS_ExuT_GudP_like"/>
    <property type="match status" value="1"/>
</dbReference>
<proteinExistence type="predicted"/>
<feature type="transmembrane region" description="Helical" evidence="5">
    <location>
        <begin position="12"/>
        <end position="27"/>
    </location>
</feature>
<dbReference type="EMBL" id="JAKLTR010000006">
    <property type="protein sequence ID" value="MCG2614855.1"/>
    <property type="molecule type" value="Genomic_DNA"/>
</dbReference>
<evidence type="ECO:0000256" key="4">
    <source>
        <dbReference type="ARBA" id="ARBA00023136"/>
    </source>
</evidence>
<dbReference type="Proteomes" id="UP001165367">
    <property type="component" value="Unassembled WGS sequence"/>
</dbReference>
<feature type="transmembrane region" description="Helical" evidence="5">
    <location>
        <begin position="225"/>
        <end position="246"/>
    </location>
</feature>
<reference evidence="7" key="1">
    <citation type="submission" date="2022-01" db="EMBL/GenBank/DDBJ databases">
        <authorList>
            <person name="Jo J.-H."/>
            <person name="Im W.-T."/>
        </authorList>
    </citation>
    <scope>NUCLEOTIDE SEQUENCE</scope>
    <source>
        <strain evidence="7">NA20</strain>
    </source>
</reference>
<comment type="caution">
    <text evidence="7">The sequence shown here is derived from an EMBL/GenBank/DDBJ whole genome shotgun (WGS) entry which is preliminary data.</text>
</comment>
<feature type="transmembrane region" description="Helical" evidence="5">
    <location>
        <begin position="324"/>
        <end position="345"/>
    </location>
</feature>
<dbReference type="RefSeq" id="WP_237871665.1">
    <property type="nucleotide sequence ID" value="NZ_JAKLTR010000006.1"/>
</dbReference>
<gene>
    <name evidence="7" type="ORF">LZZ85_11205</name>
</gene>
<organism evidence="7 8">
    <name type="scientific">Terrimonas ginsenosidimutans</name>
    <dbReference type="NCBI Taxonomy" id="2908004"/>
    <lineage>
        <taxon>Bacteria</taxon>
        <taxon>Pseudomonadati</taxon>
        <taxon>Bacteroidota</taxon>
        <taxon>Chitinophagia</taxon>
        <taxon>Chitinophagales</taxon>
        <taxon>Chitinophagaceae</taxon>
        <taxon>Terrimonas</taxon>
    </lineage>
</organism>
<evidence type="ECO:0000259" key="6">
    <source>
        <dbReference type="PROSITE" id="PS50850"/>
    </source>
</evidence>
<evidence type="ECO:0000256" key="1">
    <source>
        <dbReference type="ARBA" id="ARBA00004141"/>
    </source>
</evidence>
<keyword evidence="2 5" id="KW-0812">Transmembrane</keyword>
<keyword evidence="3 5" id="KW-1133">Transmembrane helix</keyword>
<feature type="transmembrane region" description="Helical" evidence="5">
    <location>
        <begin position="300"/>
        <end position="318"/>
    </location>
</feature>
<comment type="subcellular location">
    <subcellularLocation>
        <location evidence="1">Membrane</location>
        <topology evidence="1">Multi-pass membrane protein</topology>
    </subcellularLocation>
</comment>
<dbReference type="InterPro" id="IPR050382">
    <property type="entry name" value="MFS_Na/Anion_cotransporter"/>
</dbReference>
<feature type="domain" description="Major facilitator superfamily (MFS) profile" evidence="6">
    <location>
        <begin position="14"/>
        <end position="411"/>
    </location>
</feature>
<dbReference type="InterPro" id="IPR036259">
    <property type="entry name" value="MFS_trans_sf"/>
</dbReference>
<evidence type="ECO:0000313" key="7">
    <source>
        <dbReference type="EMBL" id="MCG2614855.1"/>
    </source>
</evidence>
<sequence>MRRLLSPEKRRWFIVAIIFLAIVFNYVDRQIVSVLKPVLKAEFSLDDGGYATILNVFTICYAIMYPVTGWMVDRFGARLVMFFGIITWSIACIGGGLSRTIGQFGFFRGLLGAAEPTNFPAQLKVITVWFPGKLRATANSLCVAGSSIGAIIAPPVIAWLALTYNWQTAFIAMGAIGILIALLWKLIYRDPPVEVASEAAASTVSGEPASTAAFEWKQLWGTRSLWGILLIRFVSDPVWYFCLFWLPGYLQEESGLTLAQVGMFGWIPFLFADLGAIGTSAWSDKLVRKGYEPLKARKKMLTTVAFFSPLCILTPYLGSAWATLAVFSIVAIACLSWLFTISVVVAESFPVKNVASVLGIAGGFGALGAVLFNYFVGQFIGKIGAEKIFIVMAFLHPLAVLILRTMVKKERPAEVPADYADLEH</sequence>
<feature type="transmembrane region" description="Helical" evidence="5">
    <location>
        <begin position="48"/>
        <end position="67"/>
    </location>
</feature>
<protein>
    <submittedName>
        <fullName evidence="7">MFS transporter</fullName>
    </submittedName>
</protein>
<keyword evidence="4 5" id="KW-0472">Membrane</keyword>
<feature type="transmembrane region" description="Helical" evidence="5">
    <location>
        <begin position="141"/>
        <end position="162"/>
    </location>
</feature>
<feature type="transmembrane region" description="Helical" evidence="5">
    <location>
        <begin position="357"/>
        <end position="376"/>
    </location>
</feature>
<dbReference type="Gene3D" id="1.20.1250.20">
    <property type="entry name" value="MFS general substrate transporter like domains"/>
    <property type="match status" value="2"/>
</dbReference>